<dbReference type="EMBL" id="LAZR01004394">
    <property type="protein sequence ID" value="KKN09002.1"/>
    <property type="molecule type" value="Genomic_DNA"/>
</dbReference>
<evidence type="ECO:0000313" key="1">
    <source>
        <dbReference type="EMBL" id="KKN09002.1"/>
    </source>
</evidence>
<comment type="caution">
    <text evidence="1">The sequence shown here is derived from an EMBL/GenBank/DDBJ whole genome shotgun (WGS) entry which is preliminary data.</text>
</comment>
<feature type="non-terminal residue" evidence="1">
    <location>
        <position position="53"/>
    </location>
</feature>
<sequence length="53" mass="6104">MPVRNISSIGRTKPIPIFVWIPPQFNLIYKIEIYDSDTETAYDVTDIVIAGEY</sequence>
<accession>A0A0F9NAN5</accession>
<proteinExistence type="predicted"/>
<gene>
    <name evidence="1" type="ORF">LCGC14_1050950</name>
</gene>
<protein>
    <submittedName>
        <fullName evidence="1">Uncharacterized protein</fullName>
    </submittedName>
</protein>
<reference evidence="1" key="1">
    <citation type="journal article" date="2015" name="Nature">
        <title>Complex archaea that bridge the gap between prokaryotes and eukaryotes.</title>
        <authorList>
            <person name="Spang A."/>
            <person name="Saw J.H."/>
            <person name="Jorgensen S.L."/>
            <person name="Zaremba-Niedzwiedzka K."/>
            <person name="Martijn J."/>
            <person name="Lind A.E."/>
            <person name="van Eijk R."/>
            <person name="Schleper C."/>
            <person name="Guy L."/>
            <person name="Ettema T.J."/>
        </authorList>
    </citation>
    <scope>NUCLEOTIDE SEQUENCE</scope>
</reference>
<organism evidence="1">
    <name type="scientific">marine sediment metagenome</name>
    <dbReference type="NCBI Taxonomy" id="412755"/>
    <lineage>
        <taxon>unclassified sequences</taxon>
        <taxon>metagenomes</taxon>
        <taxon>ecological metagenomes</taxon>
    </lineage>
</organism>
<name>A0A0F9NAN5_9ZZZZ</name>
<dbReference type="AlphaFoldDB" id="A0A0F9NAN5"/>